<proteinExistence type="predicted"/>
<name>A0A6M3KLX8_9ZZZZ</name>
<sequence length="365" mass="41820">MVKRRYLNGKALGKLIEEGKVVTNRRKFPLPDTPEYDIIKAKVESGEDYKLIADSLGMTFKGFKDALRSYGLGRITKAYEGVLPPTYKHLKSDTWEEHLRVIKDMDKLIAFHQRVPSELTIEIETDRPIGLVNTSDWQLGQFGVDYDSFESDINFIGDNPNLKCIIGGDGYQNIIQTSKIGSSHNQTPISVQKGLYVLTLKKLVRSILAIKTGNHNYWTAMAEGEDWDGELAKRLKLIYLKHYALIHLKVGEMVYPILTMHQSRFNSSFNLTHTCLQNQRMYFPQARIVVVEHHHQAAIEQYRYNGRECIAIRPGTYAVYDDYAQQYGFFGSHVANPTCILFPDRDKLVGFKDMRDAVTYLRAVV</sequence>
<organism evidence="2">
    <name type="scientific">viral metagenome</name>
    <dbReference type="NCBI Taxonomy" id="1070528"/>
    <lineage>
        <taxon>unclassified sequences</taxon>
        <taxon>metagenomes</taxon>
        <taxon>organismal metagenomes</taxon>
    </lineage>
</organism>
<accession>A0A6M3KLX8</accession>
<protein>
    <submittedName>
        <fullName evidence="2">Uncharacterized protein</fullName>
    </submittedName>
</protein>
<dbReference type="EMBL" id="MT142494">
    <property type="protein sequence ID" value="QJA82710.1"/>
    <property type="molecule type" value="Genomic_DNA"/>
</dbReference>
<gene>
    <name evidence="2" type="ORF">MM415A00374_0022</name>
    <name evidence="1" type="ORF">MM415B00446_0041</name>
</gene>
<evidence type="ECO:0000313" key="2">
    <source>
        <dbReference type="EMBL" id="QJA82710.1"/>
    </source>
</evidence>
<dbReference type="EMBL" id="MT141530">
    <property type="protein sequence ID" value="QJA65017.1"/>
    <property type="molecule type" value="Genomic_DNA"/>
</dbReference>
<reference evidence="2" key="1">
    <citation type="submission" date="2020-03" db="EMBL/GenBank/DDBJ databases">
        <title>The deep terrestrial virosphere.</title>
        <authorList>
            <person name="Holmfeldt K."/>
            <person name="Nilsson E."/>
            <person name="Simone D."/>
            <person name="Lopez-Fernandez M."/>
            <person name="Wu X."/>
            <person name="de Brujin I."/>
            <person name="Lundin D."/>
            <person name="Andersson A."/>
            <person name="Bertilsson S."/>
            <person name="Dopson M."/>
        </authorList>
    </citation>
    <scope>NUCLEOTIDE SEQUENCE</scope>
    <source>
        <strain evidence="2">MM415A00374</strain>
        <strain evidence="1">MM415B00446</strain>
    </source>
</reference>
<dbReference type="AlphaFoldDB" id="A0A6M3KLX8"/>
<evidence type="ECO:0000313" key="1">
    <source>
        <dbReference type="EMBL" id="QJA65017.1"/>
    </source>
</evidence>